<feature type="compositionally biased region" description="Basic and acidic residues" evidence="1">
    <location>
        <begin position="1"/>
        <end position="10"/>
    </location>
</feature>
<evidence type="ECO:0000313" key="3">
    <source>
        <dbReference type="Proteomes" id="UP000694520"/>
    </source>
</evidence>
<proteinExistence type="predicted"/>
<feature type="region of interest" description="Disordered" evidence="1">
    <location>
        <begin position="1"/>
        <end position="39"/>
    </location>
</feature>
<dbReference type="GeneTree" id="ENSGT00960000192472"/>
<protein>
    <submittedName>
        <fullName evidence="2">Uncharacterized protein</fullName>
    </submittedName>
</protein>
<dbReference type="Proteomes" id="UP000694520">
    <property type="component" value="Chromosome 5"/>
</dbReference>
<feature type="compositionally biased region" description="Basic residues" evidence="1">
    <location>
        <begin position="218"/>
        <end position="232"/>
    </location>
</feature>
<feature type="region of interest" description="Disordered" evidence="1">
    <location>
        <begin position="254"/>
        <end position="281"/>
    </location>
</feature>
<accession>A0A8B9X3V6</accession>
<organism evidence="2 3">
    <name type="scientific">Bos mutus grunniens</name>
    <name type="common">Wild yak</name>
    <name type="synonym">Bos grunniens</name>
    <dbReference type="NCBI Taxonomy" id="30521"/>
    <lineage>
        <taxon>Eukaryota</taxon>
        <taxon>Metazoa</taxon>
        <taxon>Chordata</taxon>
        <taxon>Craniata</taxon>
        <taxon>Vertebrata</taxon>
        <taxon>Euteleostomi</taxon>
        <taxon>Mammalia</taxon>
        <taxon>Eutheria</taxon>
        <taxon>Laurasiatheria</taxon>
        <taxon>Artiodactyla</taxon>
        <taxon>Ruminantia</taxon>
        <taxon>Pecora</taxon>
        <taxon>Bovidae</taxon>
        <taxon>Bovinae</taxon>
        <taxon>Bos</taxon>
    </lineage>
</organism>
<reference evidence="2" key="3">
    <citation type="submission" date="2025-09" db="UniProtKB">
        <authorList>
            <consortium name="Ensembl"/>
        </authorList>
    </citation>
    <scope>IDENTIFICATION</scope>
</reference>
<dbReference type="Ensembl" id="ENSBGRT00000018652.1">
    <property type="protein sequence ID" value="ENSBGRP00000016133.1"/>
    <property type="gene ID" value="ENSBGRG00000010178.1"/>
</dbReference>
<feature type="region of interest" description="Disordered" evidence="1">
    <location>
        <begin position="182"/>
        <end position="237"/>
    </location>
</feature>
<evidence type="ECO:0000256" key="1">
    <source>
        <dbReference type="SAM" id="MobiDB-lite"/>
    </source>
</evidence>
<feature type="compositionally biased region" description="Polar residues" evidence="1">
    <location>
        <begin position="258"/>
        <end position="281"/>
    </location>
</feature>
<keyword evidence="3" id="KW-1185">Reference proteome</keyword>
<sequence>MIWMDHDFEMQPHGAPGPRNSSRSHPLGRPTCPSKLPGGVSPLIPVLRKTFHLDAFSPSHIPQASSRPGLGARAWSVSSQETGKSLASRKFSSISLTVHPHSQARPLGPLPSHWEELSSPGREAATHGGGRLPTVGLSSVTLVPGDRVHSEGPGNPGLAKSSRMPTAEKPLVSSYLTLPFQSRLAPSPPGPAGPGSVGPRHPVPVTAHVPARASPGRGKPRSRGIPRPRLHLQRASPTTGPAMAMDLAALDTRPRTASRLSTRTTNKPGLTVNLATPNPSRLDTGIESLDLDTNLGSAVDVAIVGTSKPGRGMDSVTPDPDKVGKAIATEGRAKPEFTTAGAVMKRAAPDPVKLGTARPDTVMLVNTAKLGVTTNSPALDTSRLVIAMGPAVPVTPDPAAGESTLDSVINLTTSDVATQPSMLSQSTDAALGHPAADAATDWATELDRARETKGKCKELGWRGTGLLRVGGQGCKSLEIDYAWLDLEREGRFFFKVRMPFTLISMHLVYLSGCAGSYLWHMQHVGSYFPDQGANPRPLHRKVDSEPLDHQGSPGREDFKVRVE</sequence>
<reference evidence="2" key="2">
    <citation type="submission" date="2025-08" db="UniProtKB">
        <authorList>
            <consortium name="Ensembl"/>
        </authorList>
    </citation>
    <scope>IDENTIFICATION</scope>
</reference>
<reference evidence="2" key="1">
    <citation type="submission" date="2019-05" db="EMBL/GenBank/DDBJ databases">
        <authorList>
            <person name="Zhang S."/>
            <person name="Liu J."/>
        </authorList>
    </citation>
    <scope>NUCLEOTIDE SEQUENCE [LARGE SCALE GENOMIC DNA]</scope>
</reference>
<feature type="region of interest" description="Disordered" evidence="1">
    <location>
        <begin position="538"/>
        <end position="563"/>
    </location>
</feature>
<evidence type="ECO:0000313" key="2">
    <source>
        <dbReference type="Ensembl" id="ENSBGRP00000016133.1"/>
    </source>
</evidence>
<feature type="compositionally biased region" description="Basic and acidic residues" evidence="1">
    <location>
        <begin position="540"/>
        <end position="563"/>
    </location>
</feature>
<name>A0A8B9X3V6_BOSMU</name>
<feature type="region of interest" description="Disordered" evidence="1">
    <location>
        <begin position="100"/>
        <end position="165"/>
    </location>
</feature>
<dbReference type="AlphaFoldDB" id="A0A8B9X3V6"/>